<gene>
    <name evidence="1" type="ORF">KK137_09910</name>
</gene>
<evidence type="ECO:0000313" key="1">
    <source>
        <dbReference type="EMBL" id="MBT2134648.1"/>
    </source>
</evidence>
<reference evidence="1 2" key="1">
    <citation type="submission" date="2021-05" db="EMBL/GenBank/DDBJ databases">
        <title>Croceibacterium sp. LX-88 genome sequence.</title>
        <authorList>
            <person name="Luo X."/>
        </authorList>
    </citation>
    <scope>NUCLEOTIDE SEQUENCE [LARGE SCALE GENOMIC DNA]</scope>
    <source>
        <strain evidence="1 2">LX-88</strain>
    </source>
</reference>
<keyword evidence="2" id="KW-1185">Reference proteome</keyword>
<accession>A0ABS5W4G6</accession>
<organism evidence="1 2">
    <name type="scientific">Croceibacterium selenioxidans</name>
    <dbReference type="NCBI Taxonomy" id="2838833"/>
    <lineage>
        <taxon>Bacteria</taxon>
        <taxon>Pseudomonadati</taxon>
        <taxon>Pseudomonadota</taxon>
        <taxon>Alphaproteobacteria</taxon>
        <taxon>Sphingomonadales</taxon>
        <taxon>Erythrobacteraceae</taxon>
        <taxon>Croceibacterium</taxon>
    </lineage>
</organism>
<proteinExistence type="predicted"/>
<dbReference type="EMBL" id="JAHFVK010000002">
    <property type="protein sequence ID" value="MBT2134648.1"/>
    <property type="molecule type" value="Genomic_DNA"/>
</dbReference>
<dbReference type="RefSeq" id="WP_214536280.1">
    <property type="nucleotide sequence ID" value="NZ_JAHFVK010000002.1"/>
</dbReference>
<dbReference type="Proteomes" id="UP000811255">
    <property type="component" value="Unassembled WGS sequence"/>
</dbReference>
<protein>
    <recommendedName>
        <fullName evidence="3">RiboL-PSP-HEPN domain-containing protein</fullName>
    </recommendedName>
</protein>
<evidence type="ECO:0008006" key="3">
    <source>
        <dbReference type="Google" id="ProtNLM"/>
    </source>
</evidence>
<name>A0ABS5W4G6_9SPHN</name>
<evidence type="ECO:0000313" key="2">
    <source>
        <dbReference type="Proteomes" id="UP000811255"/>
    </source>
</evidence>
<comment type="caution">
    <text evidence="1">The sequence shown here is derived from an EMBL/GenBank/DDBJ whole genome shotgun (WGS) entry which is preliminary data.</text>
</comment>
<sequence length="262" mass="29546">MFNLTDRDWAHFYFEEYDLEAQLIAIRAFLASSREAEAGQATEIKALAERAEKARSEHVVGMWTDALHASVYHDAARSAAAVGMLAPFVENLFTGIFRGISKMGVDTLGPVPDSPRSARTKALFWDPHHYLGDGEIKGDLVRGIVQLADASGLRPHLPQDLEPVLQALLGYRNQILHNGLEWPLERREKFANQVARWPKGWFEKAESNRKPWVWYMSDAFIQRVLRFIDEVLDAAGQHIRLHYVPEEAASEDDIEALAPSSA</sequence>